<dbReference type="AlphaFoldDB" id="A0AAP2RJV0"/>
<reference evidence="2 3" key="1">
    <citation type="submission" date="2021-11" db="EMBL/GenBank/DDBJ databases">
        <title>Lacrimispora sp. nov. NSJ-141 isolated from human feces.</title>
        <authorList>
            <person name="Abdugheni R."/>
        </authorList>
    </citation>
    <scope>NUCLEOTIDE SEQUENCE [LARGE SCALE GENOMIC DNA]</scope>
    <source>
        <strain evidence="2 3">NSJ-141</strain>
    </source>
</reference>
<evidence type="ECO:0000313" key="3">
    <source>
        <dbReference type="Proteomes" id="UP001299265"/>
    </source>
</evidence>
<proteinExistence type="predicted"/>
<keyword evidence="3" id="KW-1185">Reference proteome</keyword>
<dbReference type="InterPro" id="IPR002934">
    <property type="entry name" value="Polymerase_NTP_transf_dom"/>
</dbReference>
<sequence length="106" mass="12635">MDTLENLEIINTVKKIINENQHLADKFNEVYVFGSILKNVYYPNDLDLLFIYRVFEDKLLDYRQALVDLIEAEIGIPVDVTMLSIEEKEETKFLDLIKKYIRIYKE</sequence>
<dbReference type="Proteomes" id="UP001299265">
    <property type="component" value="Unassembled WGS sequence"/>
</dbReference>
<dbReference type="RefSeq" id="WP_231062833.1">
    <property type="nucleotide sequence ID" value="NZ_JAJNOR010000005.1"/>
</dbReference>
<dbReference type="GO" id="GO:0016779">
    <property type="term" value="F:nucleotidyltransferase activity"/>
    <property type="evidence" value="ECO:0007669"/>
    <property type="project" value="InterPro"/>
</dbReference>
<dbReference type="SUPFAM" id="SSF81301">
    <property type="entry name" value="Nucleotidyltransferase"/>
    <property type="match status" value="1"/>
</dbReference>
<gene>
    <name evidence="2" type="ORF">LQE92_10035</name>
</gene>
<organism evidence="2 3">
    <name type="scientific">Lientehia hominis</name>
    <dbReference type="NCBI Taxonomy" id="2897778"/>
    <lineage>
        <taxon>Bacteria</taxon>
        <taxon>Bacillati</taxon>
        <taxon>Bacillota</taxon>
        <taxon>Clostridia</taxon>
        <taxon>Lachnospirales</taxon>
        <taxon>Lachnospiraceae</taxon>
        <taxon>Lientehia</taxon>
    </lineage>
</organism>
<dbReference type="EMBL" id="JAJNOR010000005">
    <property type="protein sequence ID" value="MCD2492966.1"/>
    <property type="molecule type" value="Genomic_DNA"/>
</dbReference>
<accession>A0AAP2RJV0</accession>
<evidence type="ECO:0000313" key="2">
    <source>
        <dbReference type="EMBL" id="MCD2492966.1"/>
    </source>
</evidence>
<dbReference type="Gene3D" id="3.30.460.10">
    <property type="entry name" value="Beta Polymerase, domain 2"/>
    <property type="match status" value="1"/>
</dbReference>
<name>A0AAP2RJV0_9FIRM</name>
<protein>
    <submittedName>
        <fullName evidence="2">Nucleotidyltransferase domain-containing protein</fullName>
    </submittedName>
</protein>
<dbReference type="InterPro" id="IPR043519">
    <property type="entry name" value="NT_sf"/>
</dbReference>
<evidence type="ECO:0000259" key="1">
    <source>
        <dbReference type="Pfam" id="PF01909"/>
    </source>
</evidence>
<feature type="domain" description="Polymerase nucleotidyl transferase" evidence="1">
    <location>
        <begin position="14"/>
        <end position="97"/>
    </location>
</feature>
<dbReference type="CDD" id="cd05403">
    <property type="entry name" value="NT_KNTase_like"/>
    <property type="match status" value="1"/>
</dbReference>
<dbReference type="Pfam" id="PF01909">
    <property type="entry name" value="NTP_transf_2"/>
    <property type="match status" value="1"/>
</dbReference>
<comment type="caution">
    <text evidence="2">The sequence shown here is derived from an EMBL/GenBank/DDBJ whole genome shotgun (WGS) entry which is preliminary data.</text>
</comment>